<dbReference type="WBParaSite" id="GPUH_0001041801-mRNA-1">
    <property type="protein sequence ID" value="GPUH_0001041801-mRNA-1"/>
    <property type="gene ID" value="GPUH_0001041801"/>
</dbReference>
<proteinExistence type="predicted"/>
<dbReference type="Proteomes" id="UP000271098">
    <property type="component" value="Unassembled WGS sequence"/>
</dbReference>
<evidence type="ECO:0000313" key="3">
    <source>
        <dbReference type="WBParaSite" id="GPUH_0001041801-mRNA-1"/>
    </source>
</evidence>
<reference evidence="1 2" key="2">
    <citation type="submission" date="2018-11" db="EMBL/GenBank/DDBJ databases">
        <authorList>
            <consortium name="Pathogen Informatics"/>
        </authorList>
    </citation>
    <scope>NUCLEOTIDE SEQUENCE [LARGE SCALE GENOMIC DNA]</scope>
</reference>
<protein>
    <submittedName>
        <fullName evidence="3">KfrA_N domain-containing protein</fullName>
    </submittedName>
</protein>
<organism evidence="3">
    <name type="scientific">Gongylonema pulchrum</name>
    <dbReference type="NCBI Taxonomy" id="637853"/>
    <lineage>
        <taxon>Eukaryota</taxon>
        <taxon>Metazoa</taxon>
        <taxon>Ecdysozoa</taxon>
        <taxon>Nematoda</taxon>
        <taxon>Chromadorea</taxon>
        <taxon>Rhabditida</taxon>
        <taxon>Spirurina</taxon>
        <taxon>Spiruromorpha</taxon>
        <taxon>Spiruroidea</taxon>
        <taxon>Gongylonematidae</taxon>
        <taxon>Gongylonema</taxon>
    </lineage>
</organism>
<keyword evidence="2" id="KW-1185">Reference proteome</keyword>
<reference evidence="3" key="1">
    <citation type="submission" date="2016-06" db="UniProtKB">
        <authorList>
            <consortium name="WormBaseParasite"/>
        </authorList>
    </citation>
    <scope>IDENTIFICATION</scope>
</reference>
<evidence type="ECO:0000313" key="1">
    <source>
        <dbReference type="EMBL" id="VDN17399.1"/>
    </source>
</evidence>
<dbReference type="OrthoDB" id="5873545at2759"/>
<gene>
    <name evidence="1" type="ORF">GPUH_LOCUS10405</name>
</gene>
<dbReference type="AlphaFoldDB" id="A0A183DNW4"/>
<dbReference type="EMBL" id="UYRT01077959">
    <property type="protein sequence ID" value="VDN17399.1"/>
    <property type="molecule type" value="Genomic_DNA"/>
</dbReference>
<evidence type="ECO:0000313" key="2">
    <source>
        <dbReference type="Proteomes" id="UP000271098"/>
    </source>
</evidence>
<name>A0A183DNW4_9BILA</name>
<sequence>MGRLNACIYAAGRAVAQLHAEGQDMGRAATEDWFRRNRDLERELLERISSITQELERRREKRRPTPTELENIRQIRRDVGRRSTSELQRILERTVQRRHLLRARIDLREQEICRKTLRKRFQARPNLSLLQPHADRRDRQVAPTISAVYDFWHNLVGTKVECDPEAIPLLRAWKDKMQRDYPATSAIESGRHRRTFDAAVRQIKPWKAPGPDGIQAF</sequence>
<accession>A0A183DNW4</accession>